<dbReference type="Proteomes" id="UP000011996">
    <property type="component" value="Unassembled WGS sequence"/>
</dbReference>
<protein>
    <submittedName>
        <fullName evidence="1">Uncharacterized protein</fullName>
    </submittedName>
</protein>
<dbReference type="EMBL" id="ANOF01000059">
    <property type="protein sequence ID" value="EMI27733.1"/>
    <property type="molecule type" value="Genomic_DNA"/>
</dbReference>
<comment type="caution">
    <text evidence="1">The sequence shown here is derived from an EMBL/GenBank/DDBJ whole genome shotgun (WGS) entry which is preliminary data.</text>
</comment>
<evidence type="ECO:0000313" key="1">
    <source>
        <dbReference type="EMBL" id="EMI27733.1"/>
    </source>
</evidence>
<name>M5S7W6_9BACT</name>
<evidence type="ECO:0000313" key="2">
    <source>
        <dbReference type="Proteomes" id="UP000011996"/>
    </source>
</evidence>
<sequence>MPGVGTLLVGRTLPNRRAAAPLISRRLTVCVTAVPKSSKTSFGYVLRRG</sequence>
<accession>M5S7W6</accession>
<proteinExistence type="predicted"/>
<dbReference type="PATRIC" id="fig|1263868.3.peg.1860"/>
<gene>
    <name evidence="1" type="ORF">RESH_01717</name>
</gene>
<dbReference type="AlphaFoldDB" id="M5S7W6"/>
<organism evidence="1 2">
    <name type="scientific">Rhodopirellula europaea SH398</name>
    <dbReference type="NCBI Taxonomy" id="1263868"/>
    <lineage>
        <taxon>Bacteria</taxon>
        <taxon>Pseudomonadati</taxon>
        <taxon>Planctomycetota</taxon>
        <taxon>Planctomycetia</taxon>
        <taxon>Pirellulales</taxon>
        <taxon>Pirellulaceae</taxon>
        <taxon>Rhodopirellula</taxon>
    </lineage>
</organism>
<reference evidence="1 2" key="1">
    <citation type="journal article" date="2013" name="Mar. Genomics">
        <title>Expression of sulfatases in Rhodopirellula baltica and the diversity of sulfatases in the genus Rhodopirellula.</title>
        <authorList>
            <person name="Wegner C.E."/>
            <person name="Richter-Heitmann T."/>
            <person name="Klindworth A."/>
            <person name="Klockow C."/>
            <person name="Richter M."/>
            <person name="Achstetter T."/>
            <person name="Glockner F.O."/>
            <person name="Harder J."/>
        </authorList>
    </citation>
    <scope>NUCLEOTIDE SEQUENCE [LARGE SCALE GENOMIC DNA]</scope>
    <source>
        <strain evidence="1 2">SH398</strain>
    </source>
</reference>